<evidence type="ECO:0000313" key="3">
    <source>
        <dbReference type="EMBL" id="GGO90051.1"/>
    </source>
</evidence>
<sequence>MTTTPTAQTTQVYRVYIKAAPEKVWDAITKPEWTDRYGYGGRTDFDLRPGAPFQTHPSEAMVKGAAEQGFEMPDVVIDGEVVEADPPNKLVLMWRMLMDPEVEAEGFTRLTFEIEEAAGATRLTVVHELAGAPKLASLVSGSQEAGGAGGGWSWILSDLKSLLETGKILAE</sequence>
<evidence type="ECO:0000259" key="2">
    <source>
        <dbReference type="Pfam" id="PF08327"/>
    </source>
</evidence>
<feature type="domain" description="Activator of Hsp90 ATPase homologue 1/2-like C-terminal" evidence="2">
    <location>
        <begin position="18"/>
        <end position="164"/>
    </location>
</feature>
<accession>A0A918DZ13</accession>
<proteinExistence type="inferred from homology"/>
<evidence type="ECO:0000313" key="4">
    <source>
        <dbReference type="Proteomes" id="UP000641932"/>
    </source>
</evidence>
<dbReference type="RefSeq" id="WP_189132597.1">
    <property type="nucleotide sequence ID" value="NZ_BMMS01000014.1"/>
</dbReference>
<dbReference type="CDD" id="cd08893">
    <property type="entry name" value="SRPBCC_CalC_Aha1-like_GntR-HTH"/>
    <property type="match status" value="1"/>
</dbReference>
<dbReference type="InterPro" id="IPR013538">
    <property type="entry name" value="ASHA1/2-like_C"/>
</dbReference>
<dbReference type="SUPFAM" id="SSF55961">
    <property type="entry name" value="Bet v1-like"/>
    <property type="match status" value="1"/>
</dbReference>
<keyword evidence="4" id="KW-1185">Reference proteome</keyword>
<organism evidence="3 4">
    <name type="scientific">Wenjunlia tyrosinilytica</name>
    <dbReference type="NCBI Taxonomy" id="1544741"/>
    <lineage>
        <taxon>Bacteria</taxon>
        <taxon>Bacillati</taxon>
        <taxon>Actinomycetota</taxon>
        <taxon>Actinomycetes</taxon>
        <taxon>Kitasatosporales</taxon>
        <taxon>Streptomycetaceae</taxon>
        <taxon>Wenjunlia</taxon>
    </lineage>
</organism>
<reference evidence="3" key="1">
    <citation type="journal article" date="2014" name="Int. J. Syst. Evol. Microbiol.">
        <title>Complete genome sequence of Corynebacterium casei LMG S-19264T (=DSM 44701T), isolated from a smear-ripened cheese.</title>
        <authorList>
            <consortium name="US DOE Joint Genome Institute (JGI-PGF)"/>
            <person name="Walter F."/>
            <person name="Albersmeier A."/>
            <person name="Kalinowski J."/>
            <person name="Ruckert C."/>
        </authorList>
    </citation>
    <scope>NUCLEOTIDE SEQUENCE</scope>
    <source>
        <strain evidence="3">CGMCC 4.7201</strain>
    </source>
</reference>
<dbReference type="EMBL" id="BMMS01000014">
    <property type="protein sequence ID" value="GGO90051.1"/>
    <property type="molecule type" value="Genomic_DNA"/>
</dbReference>
<dbReference type="Gene3D" id="3.30.530.20">
    <property type="match status" value="1"/>
</dbReference>
<dbReference type="Pfam" id="PF08327">
    <property type="entry name" value="AHSA1"/>
    <property type="match status" value="1"/>
</dbReference>
<dbReference type="AlphaFoldDB" id="A0A918DZ13"/>
<gene>
    <name evidence="3" type="ORF">GCM10012280_34680</name>
</gene>
<protein>
    <submittedName>
        <fullName evidence="3">Transcriptional regulator</fullName>
    </submittedName>
</protein>
<comment type="caution">
    <text evidence="3">The sequence shown here is derived from an EMBL/GenBank/DDBJ whole genome shotgun (WGS) entry which is preliminary data.</text>
</comment>
<evidence type="ECO:0000256" key="1">
    <source>
        <dbReference type="ARBA" id="ARBA00006817"/>
    </source>
</evidence>
<dbReference type="InterPro" id="IPR023393">
    <property type="entry name" value="START-like_dom_sf"/>
</dbReference>
<reference evidence="3" key="2">
    <citation type="submission" date="2020-09" db="EMBL/GenBank/DDBJ databases">
        <authorList>
            <person name="Sun Q."/>
            <person name="Zhou Y."/>
        </authorList>
    </citation>
    <scope>NUCLEOTIDE SEQUENCE</scope>
    <source>
        <strain evidence="3">CGMCC 4.7201</strain>
    </source>
</reference>
<dbReference type="Proteomes" id="UP000641932">
    <property type="component" value="Unassembled WGS sequence"/>
</dbReference>
<comment type="similarity">
    <text evidence="1">Belongs to the AHA1 family.</text>
</comment>
<name>A0A918DZ13_9ACTN</name>